<dbReference type="GO" id="GO:0007165">
    <property type="term" value="P:signal transduction"/>
    <property type="evidence" value="ECO:0007669"/>
    <property type="project" value="TreeGrafter"/>
</dbReference>
<feature type="domain" description="SH3" evidence="3">
    <location>
        <begin position="8"/>
        <end position="62"/>
    </location>
</feature>
<reference evidence="4" key="1">
    <citation type="submission" date="2022-07" db="EMBL/GenBank/DDBJ databases">
        <title>Phylogenomic reconstructions and comparative analyses of Kickxellomycotina fungi.</title>
        <authorList>
            <person name="Reynolds N.K."/>
            <person name="Stajich J.E."/>
            <person name="Barry K."/>
            <person name="Grigoriev I.V."/>
            <person name="Crous P."/>
            <person name="Smith M.E."/>
        </authorList>
    </citation>
    <scope>NUCLEOTIDE SEQUENCE</scope>
    <source>
        <strain evidence="4">RSA 567</strain>
    </source>
</reference>
<dbReference type="InterPro" id="IPR050670">
    <property type="entry name" value="STAM"/>
</dbReference>
<evidence type="ECO:0000259" key="3">
    <source>
        <dbReference type="PROSITE" id="PS50002"/>
    </source>
</evidence>
<dbReference type="GO" id="GO:0030139">
    <property type="term" value="C:endocytic vesicle"/>
    <property type="evidence" value="ECO:0007669"/>
    <property type="project" value="TreeGrafter"/>
</dbReference>
<dbReference type="EMBL" id="JANBQB010002124">
    <property type="protein sequence ID" value="KAJ1968439.1"/>
    <property type="molecule type" value="Genomic_DNA"/>
</dbReference>
<dbReference type="PANTHER" id="PTHR45929:SF1">
    <property type="entry name" value="HEMATOPOIETIC LINEAGE CELL-SPECIFIC PROTEIN-RELATED"/>
    <property type="match status" value="1"/>
</dbReference>
<evidence type="ECO:0000256" key="1">
    <source>
        <dbReference type="ARBA" id="ARBA00022443"/>
    </source>
</evidence>
<keyword evidence="1 2" id="KW-0728">SH3 domain</keyword>
<organism evidence="4 5">
    <name type="scientific">Dimargaris verticillata</name>
    <dbReference type="NCBI Taxonomy" id="2761393"/>
    <lineage>
        <taxon>Eukaryota</taxon>
        <taxon>Fungi</taxon>
        <taxon>Fungi incertae sedis</taxon>
        <taxon>Zoopagomycota</taxon>
        <taxon>Kickxellomycotina</taxon>
        <taxon>Dimargaritomycetes</taxon>
        <taxon>Dimargaritales</taxon>
        <taxon>Dimargaritaceae</taxon>
        <taxon>Dimargaris</taxon>
    </lineage>
</organism>
<protein>
    <submittedName>
        <fullName evidence="4">Actin binding protein</fullName>
    </submittedName>
</protein>
<dbReference type="SUPFAM" id="SSF50044">
    <property type="entry name" value="SH3-domain"/>
    <property type="match status" value="1"/>
</dbReference>
<keyword evidence="5" id="KW-1185">Reference proteome</keyword>
<dbReference type="PROSITE" id="PS50002">
    <property type="entry name" value="SH3"/>
    <property type="match status" value="1"/>
</dbReference>
<dbReference type="PRINTS" id="PR00452">
    <property type="entry name" value="SH3DOMAIN"/>
</dbReference>
<evidence type="ECO:0000256" key="2">
    <source>
        <dbReference type="PROSITE-ProRule" id="PRU00192"/>
    </source>
</evidence>
<proteinExistence type="predicted"/>
<name>A0A9W8AYF0_9FUNG</name>
<gene>
    <name evidence="4" type="primary">ABP1_2</name>
    <name evidence="4" type="ORF">H4R34_006268</name>
</gene>
<dbReference type="AlphaFoldDB" id="A0A9W8AYF0"/>
<dbReference type="SMART" id="SM00326">
    <property type="entry name" value="SH3"/>
    <property type="match status" value="1"/>
</dbReference>
<comment type="caution">
    <text evidence="4">The sequence shown here is derived from an EMBL/GenBank/DDBJ whole genome shotgun (WGS) entry which is preliminary data.</text>
</comment>
<dbReference type="Gene3D" id="2.30.30.40">
    <property type="entry name" value="SH3 Domains"/>
    <property type="match status" value="1"/>
</dbReference>
<sequence>ATTDTGPSSGQNAVAVYDFDPTEENELGFKEGDLIQNIEFVADDWWQGTNAAGHIGLFPGKA</sequence>
<feature type="non-terminal residue" evidence="4">
    <location>
        <position position="1"/>
    </location>
</feature>
<dbReference type="InterPro" id="IPR001452">
    <property type="entry name" value="SH3_domain"/>
</dbReference>
<evidence type="ECO:0000313" key="5">
    <source>
        <dbReference type="Proteomes" id="UP001151582"/>
    </source>
</evidence>
<dbReference type="Pfam" id="PF00018">
    <property type="entry name" value="SH3_1"/>
    <property type="match status" value="1"/>
</dbReference>
<evidence type="ECO:0000313" key="4">
    <source>
        <dbReference type="EMBL" id="KAJ1968439.1"/>
    </source>
</evidence>
<dbReference type="Proteomes" id="UP001151582">
    <property type="component" value="Unassembled WGS sequence"/>
</dbReference>
<accession>A0A9W8AYF0</accession>
<dbReference type="InterPro" id="IPR036028">
    <property type="entry name" value="SH3-like_dom_sf"/>
</dbReference>
<dbReference type="OrthoDB" id="5971719at2759"/>
<dbReference type="PANTHER" id="PTHR45929">
    <property type="entry name" value="JAK PATHWAY SIGNAL TRANSDUCTION ADAPTOR MOLECULE"/>
    <property type="match status" value="1"/>
</dbReference>